<name>A0ACC6M084_9BACI</name>
<dbReference type="EMBL" id="JAWZSR010000001">
    <property type="protein sequence ID" value="MDX8044364.1"/>
    <property type="molecule type" value="Genomic_DNA"/>
</dbReference>
<evidence type="ECO:0000313" key="1">
    <source>
        <dbReference type="EMBL" id="MDX8044364.1"/>
    </source>
</evidence>
<dbReference type="Proteomes" id="UP001277972">
    <property type="component" value="Unassembled WGS sequence"/>
</dbReference>
<sequence length="372" mass="38680">MSGKLSEFKNHLMSGISYVLPIIIAGSLVVAVAKIIGFLFGEPDLNAFAETDGFLHYAYLFEQVGWTAIGLLNLVLGAYIAHSIAGKPGLAAGLVGGALATSTNAGFLGAVLAGFFAGWITNWVKKRINISGSFASAVPLIILPLITVGATGVLMSLILAGPLGWLNTALLDWITDMTQSDTNIVLLAAILGGMIAFDMGGPVNKAAWMAGNALLMSGIYLPAIMVNAAICIPPLGYGIATLLKKKNFSNELKESGRGSLIMGIIGITEGAIPFTLKSPLKLIPLNVVAGSVGAATAIFLGARDIMPPVGGVYGFFSVGNGWAYVIGILVGAFIVAIGANALVDFTDEETSKAKEKEEKLDEESVEINFDTL</sequence>
<protein>
    <submittedName>
        <fullName evidence="1">PTS fructose transporter subunit IIC</fullName>
    </submittedName>
</protein>
<evidence type="ECO:0000313" key="2">
    <source>
        <dbReference type="Proteomes" id="UP001277972"/>
    </source>
</evidence>
<proteinExistence type="predicted"/>
<keyword evidence="2" id="KW-1185">Reference proteome</keyword>
<reference evidence="1" key="1">
    <citation type="submission" date="2023-11" db="EMBL/GenBank/DDBJ databases">
        <title>Gracilibacillus pellucida a moderately halophilic bacterium isolated from saline soil in Xinjiang province.</title>
        <authorList>
            <person name="Zhang Z."/>
            <person name="Tan F."/>
            <person name="Wang Y."/>
            <person name="Xia M."/>
        </authorList>
    </citation>
    <scope>NUCLEOTIDE SEQUENCE</scope>
    <source>
        <strain evidence="1">S3-1-1</strain>
    </source>
</reference>
<accession>A0ACC6M084</accession>
<comment type="caution">
    <text evidence="1">The sequence shown here is derived from an EMBL/GenBank/DDBJ whole genome shotgun (WGS) entry which is preliminary data.</text>
</comment>
<gene>
    <name evidence="1" type="ORF">SH601_00055</name>
</gene>
<organism evidence="1 2">
    <name type="scientific">Gracilibacillus pellucidus</name>
    <dbReference type="NCBI Taxonomy" id="3095368"/>
    <lineage>
        <taxon>Bacteria</taxon>
        <taxon>Bacillati</taxon>
        <taxon>Bacillota</taxon>
        <taxon>Bacilli</taxon>
        <taxon>Bacillales</taxon>
        <taxon>Bacillaceae</taxon>
        <taxon>Gracilibacillus</taxon>
    </lineage>
</organism>